<evidence type="ECO:0000313" key="1">
    <source>
        <dbReference type="EMBL" id="ATG49540.1"/>
    </source>
</evidence>
<dbReference type="STRING" id="1758178.GCA_001550095_00929"/>
<evidence type="ECO:0000313" key="2">
    <source>
        <dbReference type="Proteomes" id="UP000217935"/>
    </source>
</evidence>
<dbReference type="AlphaFoldDB" id="A0A291GHG9"/>
<dbReference type="InterPro" id="IPR052194">
    <property type="entry name" value="MESH1"/>
</dbReference>
<gene>
    <name evidence="1" type="ORF">CEW89_19350</name>
</gene>
<dbReference type="RefSeq" id="WP_066705729.1">
    <property type="nucleotide sequence ID" value="NZ_CP022196.1"/>
</dbReference>
<dbReference type="Proteomes" id="UP000217935">
    <property type="component" value="Chromosome"/>
</dbReference>
<keyword evidence="2" id="KW-1185">Reference proteome</keyword>
<dbReference type="OrthoDB" id="9802385at2"/>
<dbReference type="KEGG" id="ceh:CEW89_19350"/>
<reference evidence="1 2" key="1">
    <citation type="submission" date="2017-06" db="EMBL/GenBank/DDBJ databases">
        <title>Celeribacter sp. TSPH2 complete genome sequence.</title>
        <authorList>
            <person name="Woo J.-H."/>
            <person name="Kim H.-S."/>
        </authorList>
    </citation>
    <scope>NUCLEOTIDE SEQUENCE [LARGE SCALE GENOMIC DNA]</scope>
    <source>
        <strain evidence="1 2">TSPH2</strain>
    </source>
</reference>
<dbReference type="PANTHER" id="PTHR46246">
    <property type="entry name" value="GUANOSINE-3',5'-BIS(DIPHOSPHATE) 3'-PYROPHOSPHOHYDROLASE MESH1"/>
    <property type="match status" value="1"/>
</dbReference>
<sequence length="167" mass="18475">MRDGTPDPRAAKSYALARHDGQTDKLGIAYRHHLEDVANRVSSCSAVIRCTAWLHDCVEDTGATLDEIDARFGPKVRAAVGAMTKRDGEDYLRDYLPRLMRNPDAVQVKIADAAHNLGKAHLLAETDPERARAFDAKYRHVLDTLGAPSATPERLVFRDGAWHSFPA</sequence>
<proteinExistence type="predicted"/>
<protein>
    <submittedName>
        <fullName evidence="1">Bifunctional (P)ppGpp synthetase/guanosine-3',5'-bis(Diphosphate) 3'-pyrophosphohydrolase</fullName>
    </submittedName>
</protein>
<organism evidence="1 2">
    <name type="scientific">Celeribacter ethanolicus</name>
    <dbReference type="NCBI Taxonomy" id="1758178"/>
    <lineage>
        <taxon>Bacteria</taxon>
        <taxon>Pseudomonadati</taxon>
        <taxon>Pseudomonadota</taxon>
        <taxon>Alphaproteobacteria</taxon>
        <taxon>Rhodobacterales</taxon>
        <taxon>Roseobacteraceae</taxon>
        <taxon>Celeribacter</taxon>
    </lineage>
</organism>
<dbReference type="Gene3D" id="1.10.3210.10">
    <property type="entry name" value="Hypothetical protein af1432"/>
    <property type="match status" value="1"/>
</dbReference>
<dbReference type="PANTHER" id="PTHR46246:SF1">
    <property type="entry name" value="GUANOSINE-3',5'-BIS(DIPHOSPHATE) 3'-PYROPHOSPHOHYDROLASE MESH1"/>
    <property type="match status" value="1"/>
</dbReference>
<dbReference type="Pfam" id="PF13328">
    <property type="entry name" value="HD_4"/>
    <property type="match status" value="1"/>
</dbReference>
<dbReference type="SUPFAM" id="SSF109604">
    <property type="entry name" value="HD-domain/PDEase-like"/>
    <property type="match status" value="1"/>
</dbReference>
<dbReference type="EMBL" id="CP022196">
    <property type="protein sequence ID" value="ATG49540.1"/>
    <property type="molecule type" value="Genomic_DNA"/>
</dbReference>
<dbReference type="GO" id="GO:0008893">
    <property type="term" value="F:guanosine-3',5'-bis(diphosphate) 3'-diphosphatase activity"/>
    <property type="evidence" value="ECO:0007669"/>
    <property type="project" value="TreeGrafter"/>
</dbReference>
<name>A0A291GHG9_9RHOB</name>
<keyword evidence="1" id="KW-0378">Hydrolase</keyword>
<accession>A0A291GHG9</accession>